<dbReference type="PANTHER" id="PTHR46246:SF1">
    <property type="entry name" value="GUANOSINE-3',5'-BIS(DIPHOSPHATE) 3'-PYROPHOSPHOHYDROLASE MESH1"/>
    <property type="match status" value="1"/>
</dbReference>
<organism evidence="1 2">
    <name type="scientific">Variovorax boronicumulans</name>
    <dbReference type="NCBI Taxonomy" id="436515"/>
    <lineage>
        <taxon>Bacteria</taxon>
        <taxon>Pseudomonadati</taxon>
        <taxon>Pseudomonadota</taxon>
        <taxon>Betaproteobacteria</taxon>
        <taxon>Burkholderiales</taxon>
        <taxon>Comamonadaceae</taxon>
        <taxon>Variovorax</taxon>
    </lineage>
</organism>
<dbReference type="Pfam" id="PF13328">
    <property type="entry name" value="HD_4"/>
    <property type="match status" value="1"/>
</dbReference>
<dbReference type="Gene3D" id="1.10.3210.10">
    <property type="entry name" value="Hypothetical protein af1432"/>
    <property type="match status" value="1"/>
</dbReference>
<dbReference type="RefSeq" id="WP_095744246.1">
    <property type="nucleotide sequence ID" value="NZ_CP023284.1"/>
</dbReference>
<dbReference type="KEGG" id="vbo:CKY39_09425"/>
<sequence>MNTSSLSAARAYALSMHGAQMYGAHPYSHHLDAVALTLLPYGQEAQVIGYLHDVVEDTDATLAEVRLRFGDLVAACVALLTDEPGANRKERKSKTYAKLARVTGAEELALVVKVADRLSNVRACVADAHRDLWNVYRGEHEVFKAAAFRAGLCDALWSELDELMSDEKQPRNASKAES</sequence>
<dbReference type="EMBL" id="CP023284">
    <property type="protein sequence ID" value="ATA53413.1"/>
    <property type="molecule type" value="Genomic_DNA"/>
</dbReference>
<accession>A0A250DHI5</accession>
<reference evidence="1 2" key="1">
    <citation type="submission" date="2017-09" db="EMBL/GenBank/DDBJ databases">
        <title>The diverse metabolic capabilities of V. boronicumulans make it an excellent choice for continued studies on novel biodegradation.</title>
        <authorList>
            <person name="Sun S."/>
        </authorList>
    </citation>
    <scope>NUCLEOTIDE SEQUENCE [LARGE SCALE GENOMIC DNA]</scope>
    <source>
        <strain evidence="1 2">J1</strain>
    </source>
</reference>
<proteinExistence type="predicted"/>
<evidence type="ECO:0000313" key="2">
    <source>
        <dbReference type="Proteomes" id="UP000217154"/>
    </source>
</evidence>
<protein>
    <recommendedName>
        <fullName evidence="3">Bifunctional (P)ppGpp synthetase/guanosine-3',5'-bis(Diphosphate) 3'-pyrophosphohydrolase</fullName>
    </recommendedName>
</protein>
<evidence type="ECO:0008006" key="3">
    <source>
        <dbReference type="Google" id="ProtNLM"/>
    </source>
</evidence>
<dbReference type="InterPro" id="IPR052194">
    <property type="entry name" value="MESH1"/>
</dbReference>
<name>A0A250DHI5_9BURK</name>
<evidence type="ECO:0000313" key="1">
    <source>
        <dbReference type="EMBL" id="ATA53413.1"/>
    </source>
</evidence>
<dbReference type="GO" id="GO:0008893">
    <property type="term" value="F:guanosine-3',5'-bis(diphosphate) 3'-diphosphatase activity"/>
    <property type="evidence" value="ECO:0007669"/>
    <property type="project" value="TreeGrafter"/>
</dbReference>
<dbReference type="SUPFAM" id="SSF109604">
    <property type="entry name" value="HD-domain/PDEase-like"/>
    <property type="match status" value="1"/>
</dbReference>
<dbReference type="Proteomes" id="UP000217154">
    <property type="component" value="Chromosome"/>
</dbReference>
<dbReference type="PANTHER" id="PTHR46246">
    <property type="entry name" value="GUANOSINE-3',5'-BIS(DIPHOSPHATE) 3'-PYROPHOSPHOHYDROLASE MESH1"/>
    <property type="match status" value="1"/>
</dbReference>
<dbReference type="AlphaFoldDB" id="A0A250DHI5"/>
<gene>
    <name evidence="1" type="ORF">CKY39_09425</name>
</gene>